<evidence type="ECO:0000313" key="4">
    <source>
        <dbReference type="Proteomes" id="UP000435112"/>
    </source>
</evidence>
<reference evidence="1 4" key="1">
    <citation type="submission" date="2018-09" db="EMBL/GenBank/DDBJ databases">
        <title>Genomic investigation of the strawberry pathogen Phytophthora fragariae indicates pathogenicity is determined by transcriptional variation in three key races.</title>
        <authorList>
            <person name="Adams T.M."/>
            <person name="Armitage A.D."/>
            <person name="Sobczyk M.K."/>
            <person name="Bates H.J."/>
            <person name="Dunwell J.M."/>
            <person name="Nellist C.F."/>
            <person name="Harrison R.J."/>
        </authorList>
    </citation>
    <scope>NUCLEOTIDE SEQUENCE [LARGE SCALE GENOMIC DNA]</scope>
    <source>
        <strain evidence="1 4">SCRP324</strain>
        <strain evidence="2 3">SCRP333</strain>
    </source>
</reference>
<dbReference type="EMBL" id="QXFU01000498">
    <property type="protein sequence ID" value="KAE9032083.1"/>
    <property type="molecule type" value="Genomic_DNA"/>
</dbReference>
<evidence type="ECO:0000313" key="3">
    <source>
        <dbReference type="Proteomes" id="UP000434957"/>
    </source>
</evidence>
<proteinExistence type="predicted"/>
<dbReference type="Proteomes" id="UP000435112">
    <property type="component" value="Unassembled WGS sequence"/>
</dbReference>
<name>A0A6A3MHS9_9STRA</name>
<protein>
    <submittedName>
        <fullName evidence="1">Uncharacterized protein</fullName>
    </submittedName>
</protein>
<dbReference type="Proteomes" id="UP000434957">
    <property type="component" value="Unassembled WGS sequence"/>
</dbReference>
<keyword evidence="3" id="KW-1185">Reference proteome</keyword>
<comment type="caution">
    <text evidence="1">The sequence shown here is derived from an EMBL/GenBank/DDBJ whole genome shotgun (WGS) entry which is preliminary data.</text>
</comment>
<dbReference type="EMBL" id="QXFT01000050">
    <property type="protein sequence ID" value="KAE9357533.1"/>
    <property type="molecule type" value="Genomic_DNA"/>
</dbReference>
<evidence type="ECO:0000313" key="2">
    <source>
        <dbReference type="EMBL" id="KAE9357533.1"/>
    </source>
</evidence>
<organism evidence="1 4">
    <name type="scientific">Phytophthora rubi</name>
    <dbReference type="NCBI Taxonomy" id="129364"/>
    <lineage>
        <taxon>Eukaryota</taxon>
        <taxon>Sar</taxon>
        <taxon>Stramenopiles</taxon>
        <taxon>Oomycota</taxon>
        <taxon>Peronosporomycetes</taxon>
        <taxon>Peronosporales</taxon>
        <taxon>Peronosporaceae</taxon>
        <taxon>Phytophthora</taxon>
    </lineage>
</organism>
<evidence type="ECO:0000313" key="1">
    <source>
        <dbReference type="EMBL" id="KAE9032083.1"/>
    </source>
</evidence>
<accession>A0A6A3MHS9</accession>
<dbReference type="AlphaFoldDB" id="A0A6A3MHS9"/>
<sequence>MLVKGLARSSNLATSCSVATLLPGPCSCASEYRHLAMLCPKFPHCRHCSLCPTAGCFKMRIRPYQIILTTPRKNSGQPAIFTVIFHTVDVRESGVHESMSSRSNSAAICS</sequence>
<gene>
    <name evidence="1" type="ORF">PR002_g9365</name>
    <name evidence="2" type="ORF">PR003_g1725</name>
</gene>